<reference evidence="9 10" key="1">
    <citation type="submission" date="2019-07" db="EMBL/GenBank/DDBJ databases">
        <title>Annotation for the trematode Paragonimus westermani.</title>
        <authorList>
            <person name="Choi Y.-J."/>
        </authorList>
    </citation>
    <scope>NUCLEOTIDE SEQUENCE [LARGE SCALE GENOMIC DNA]</scope>
    <source>
        <strain evidence="9">180907_Pwestermani</strain>
    </source>
</reference>
<evidence type="ECO:0008006" key="11">
    <source>
        <dbReference type="Google" id="ProtNLM"/>
    </source>
</evidence>
<feature type="signal peptide" evidence="8">
    <location>
        <begin position="1"/>
        <end position="23"/>
    </location>
</feature>
<evidence type="ECO:0000256" key="4">
    <source>
        <dbReference type="ARBA" id="ARBA00022989"/>
    </source>
</evidence>
<dbReference type="Gene3D" id="2.40.160.110">
    <property type="match status" value="1"/>
</dbReference>
<evidence type="ECO:0000256" key="2">
    <source>
        <dbReference type="ARBA" id="ARBA00022692"/>
    </source>
</evidence>
<comment type="subcellular location">
    <subcellularLocation>
        <location evidence="1">Cell membrane</location>
        <topology evidence="1">Single-pass type I membrane protein</topology>
    </subcellularLocation>
</comment>
<sequence length="255" mass="28384">MHIPLGIILCLICLSRQTSLTNGAELEGDPMFHIMDDNGTYCLLADFNLTVHITYALKAENKKATRSFSPTELLLKPEVKCGENQTLLSLYWNQEGASHNWSTVFNITKSTAPSSGNEIYFSLTSISLKYLSEESLFPGTATQDWKEVSTNQVVFKTVVGRHFQCENEQSIGMYLPGSTKKETDASLKMTNTKIEAFMQSEKPEFSKQKTICSADESPDNTVPIAVGVALAICIVVALVVFVIFNRRNRRMYGTV</sequence>
<keyword evidence="10" id="KW-1185">Reference proteome</keyword>
<dbReference type="PANTHER" id="PTHR11506:SF35">
    <property type="entry name" value="LYSOSOME-ASSOCIATED MEMBRANE GLYCOPROTEIN 5"/>
    <property type="match status" value="1"/>
</dbReference>
<accession>A0A8T0DDN7</accession>
<evidence type="ECO:0000313" key="9">
    <source>
        <dbReference type="EMBL" id="KAF8565044.1"/>
    </source>
</evidence>
<evidence type="ECO:0000256" key="6">
    <source>
        <dbReference type="ARBA" id="ARBA00023180"/>
    </source>
</evidence>
<dbReference type="PANTHER" id="PTHR11506">
    <property type="entry name" value="LYSOSOME-ASSOCIATED MEMBRANE GLYCOPROTEIN"/>
    <property type="match status" value="1"/>
</dbReference>
<keyword evidence="2 7" id="KW-0812">Transmembrane</keyword>
<dbReference type="GO" id="GO:0005886">
    <property type="term" value="C:plasma membrane"/>
    <property type="evidence" value="ECO:0007669"/>
    <property type="project" value="TreeGrafter"/>
</dbReference>
<dbReference type="InterPro" id="IPR002000">
    <property type="entry name" value="Lysosome-assoc_membr_glycop"/>
</dbReference>
<keyword evidence="4 7" id="KW-1133">Transmembrane helix</keyword>
<dbReference type="GO" id="GO:0072594">
    <property type="term" value="P:establishment of protein localization to organelle"/>
    <property type="evidence" value="ECO:0007669"/>
    <property type="project" value="TreeGrafter"/>
</dbReference>
<evidence type="ECO:0000313" key="10">
    <source>
        <dbReference type="Proteomes" id="UP000699462"/>
    </source>
</evidence>
<name>A0A8T0DDN7_9TREM</name>
<evidence type="ECO:0000256" key="3">
    <source>
        <dbReference type="ARBA" id="ARBA00022729"/>
    </source>
</evidence>
<dbReference type="Proteomes" id="UP000699462">
    <property type="component" value="Unassembled WGS sequence"/>
</dbReference>
<dbReference type="OrthoDB" id="6256061at2759"/>
<keyword evidence="3 8" id="KW-0732">Signal</keyword>
<feature type="chain" id="PRO_5035784111" description="Lysosome-associated membrane glycoprotein 1" evidence="8">
    <location>
        <begin position="24"/>
        <end position="255"/>
    </location>
</feature>
<proteinExistence type="predicted"/>
<organism evidence="9 10">
    <name type="scientific">Paragonimus westermani</name>
    <dbReference type="NCBI Taxonomy" id="34504"/>
    <lineage>
        <taxon>Eukaryota</taxon>
        <taxon>Metazoa</taxon>
        <taxon>Spiralia</taxon>
        <taxon>Lophotrochozoa</taxon>
        <taxon>Platyhelminthes</taxon>
        <taxon>Trematoda</taxon>
        <taxon>Digenea</taxon>
        <taxon>Plagiorchiida</taxon>
        <taxon>Troglotremata</taxon>
        <taxon>Troglotrematidae</taxon>
        <taxon>Paragonimus</taxon>
    </lineage>
</organism>
<evidence type="ECO:0000256" key="7">
    <source>
        <dbReference type="SAM" id="Phobius"/>
    </source>
</evidence>
<feature type="transmembrane region" description="Helical" evidence="7">
    <location>
        <begin position="222"/>
        <end position="244"/>
    </location>
</feature>
<evidence type="ECO:0000256" key="1">
    <source>
        <dbReference type="ARBA" id="ARBA00004251"/>
    </source>
</evidence>
<gene>
    <name evidence="9" type="ORF">P879_04413</name>
</gene>
<keyword evidence="5 7" id="KW-0472">Membrane</keyword>
<dbReference type="GO" id="GO:0005765">
    <property type="term" value="C:lysosomal membrane"/>
    <property type="evidence" value="ECO:0007669"/>
    <property type="project" value="TreeGrafter"/>
</dbReference>
<evidence type="ECO:0000256" key="5">
    <source>
        <dbReference type="ARBA" id="ARBA00023136"/>
    </source>
</evidence>
<evidence type="ECO:0000256" key="8">
    <source>
        <dbReference type="SAM" id="SignalP"/>
    </source>
</evidence>
<dbReference type="AlphaFoldDB" id="A0A8T0DDN7"/>
<comment type="caution">
    <text evidence="9">The sequence shown here is derived from an EMBL/GenBank/DDBJ whole genome shotgun (WGS) entry which is preliminary data.</text>
</comment>
<dbReference type="EMBL" id="JTDF01007393">
    <property type="protein sequence ID" value="KAF8565044.1"/>
    <property type="molecule type" value="Genomic_DNA"/>
</dbReference>
<protein>
    <recommendedName>
        <fullName evidence="11">Lysosome-associated membrane glycoprotein 1</fullName>
    </recommendedName>
</protein>
<keyword evidence="6" id="KW-0325">Glycoprotein</keyword>
<dbReference type="GO" id="GO:0031902">
    <property type="term" value="C:late endosome membrane"/>
    <property type="evidence" value="ECO:0007669"/>
    <property type="project" value="TreeGrafter"/>
</dbReference>